<proteinExistence type="predicted"/>
<dbReference type="Pfam" id="PF01558">
    <property type="entry name" value="POR"/>
    <property type="match status" value="1"/>
</dbReference>
<keyword evidence="4" id="KW-1185">Reference proteome</keyword>
<accession>A0A4Y7RDN5</accession>
<dbReference type="InterPro" id="IPR002869">
    <property type="entry name" value="Pyrv_flavodox_OxRed_cen"/>
</dbReference>
<keyword evidence="1" id="KW-0560">Oxidoreductase</keyword>
<dbReference type="PANTHER" id="PTHR43854:SF1">
    <property type="entry name" value="INDOLEPYRUVATE OXIDOREDUCTASE SUBUNIT IORB"/>
    <property type="match status" value="1"/>
</dbReference>
<feature type="domain" description="Pyruvate/ketoisovalerate oxidoreductase catalytic" evidence="2">
    <location>
        <begin position="13"/>
        <end position="196"/>
    </location>
</feature>
<sequence>MKDPINLVITGVGGQGNILVSEILAKAASVEGFRVTVGESYGMSQRGGSVSSHIRLSRNCLYGPIIPAGHVDIIVGFEPVEAARIAIELGSPKVKIIVNPRPVFPVHVLMGKCEYPHVEDLLEKIKEITAQTLAIESTVLAAQAGDPVVQNIIMVGALAGSGYLPIPHETFEEIITKVVPQKALELNQKAFKIGFETAQNINRP</sequence>
<evidence type="ECO:0000313" key="3">
    <source>
        <dbReference type="EMBL" id="TEB06871.1"/>
    </source>
</evidence>
<reference evidence="3 4" key="1">
    <citation type="journal article" date="2018" name="Environ. Microbiol.">
        <title>Novel energy conservation strategies and behaviour of Pelotomaculum schinkii driving syntrophic propionate catabolism.</title>
        <authorList>
            <person name="Hidalgo-Ahumada C.A.P."/>
            <person name="Nobu M.K."/>
            <person name="Narihiro T."/>
            <person name="Tamaki H."/>
            <person name="Liu W.T."/>
            <person name="Kamagata Y."/>
            <person name="Stams A.J.M."/>
            <person name="Imachi H."/>
            <person name="Sousa D.Z."/>
        </authorList>
    </citation>
    <scope>NUCLEOTIDE SEQUENCE [LARGE SCALE GENOMIC DNA]</scope>
    <source>
        <strain evidence="3 4">HH</strain>
    </source>
</reference>
<dbReference type="Gene3D" id="3.40.920.10">
    <property type="entry name" value="Pyruvate-ferredoxin oxidoreductase, PFOR, domain III"/>
    <property type="match status" value="1"/>
</dbReference>
<protein>
    <submittedName>
        <fullName evidence="3">Indolepyruvate oxidoreductase subunit beta</fullName>
    </submittedName>
</protein>
<dbReference type="RefSeq" id="WP_190238986.1">
    <property type="nucleotide sequence ID" value="NZ_QFGA01000001.1"/>
</dbReference>
<dbReference type="InterPro" id="IPR019752">
    <property type="entry name" value="Pyrv/ketoisovalerate_OxRed_cat"/>
</dbReference>
<dbReference type="EMBL" id="QFGA01000001">
    <property type="protein sequence ID" value="TEB06871.1"/>
    <property type="molecule type" value="Genomic_DNA"/>
</dbReference>
<dbReference type="AlphaFoldDB" id="A0A4Y7RDN5"/>
<keyword evidence="3" id="KW-0670">Pyruvate</keyword>
<dbReference type="SUPFAM" id="SSF53323">
    <property type="entry name" value="Pyruvate-ferredoxin oxidoreductase, PFOR, domain III"/>
    <property type="match status" value="1"/>
</dbReference>
<dbReference type="InterPro" id="IPR052198">
    <property type="entry name" value="IorB_Oxidoreductase"/>
</dbReference>
<evidence type="ECO:0000313" key="4">
    <source>
        <dbReference type="Proteomes" id="UP000298324"/>
    </source>
</evidence>
<dbReference type="GO" id="GO:0016903">
    <property type="term" value="F:oxidoreductase activity, acting on the aldehyde or oxo group of donors"/>
    <property type="evidence" value="ECO:0007669"/>
    <property type="project" value="InterPro"/>
</dbReference>
<gene>
    <name evidence="3" type="ORF">Psch_00404</name>
</gene>
<name>A0A4Y7RDN5_9FIRM</name>
<evidence type="ECO:0000259" key="2">
    <source>
        <dbReference type="Pfam" id="PF01558"/>
    </source>
</evidence>
<comment type="caution">
    <text evidence="3">The sequence shown here is derived from an EMBL/GenBank/DDBJ whole genome shotgun (WGS) entry which is preliminary data.</text>
</comment>
<dbReference type="Proteomes" id="UP000298324">
    <property type="component" value="Unassembled WGS sequence"/>
</dbReference>
<evidence type="ECO:0000256" key="1">
    <source>
        <dbReference type="ARBA" id="ARBA00023002"/>
    </source>
</evidence>
<dbReference type="PANTHER" id="PTHR43854">
    <property type="entry name" value="INDOLEPYRUVATE OXIDOREDUCTASE SUBUNIT IORB"/>
    <property type="match status" value="1"/>
</dbReference>
<organism evidence="3 4">
    <name type="scientific">Pelotomaculum schinkii</name>
    <dbReference type="NCBI Taxonomy" id="78350"/>
    <lineage>
        <taxon>Bacteria</taxon>
        <taxon>Bacillati</taxon>
        <taxon>Bacillota</taxon>
        <taxon>Clostridia</taxon>
        <taxon>Eubacteriales</taxon>
        <taxon>Desulfotomaculaceae</taxon>
        <taxon>Pelotomaculum</taxon>
    </lineage>
</organism>